<proteinExistence type="predicted"/>
<keyword evidence="1" id="KW-1133">Transmembrane helix</keyword>
<feature type="transmembrane region" description="Helical" evidence="1">
    <location>
        <begin position="47"/>
        <end position="70"/>
    </location>
</feature>
<name>A0ABY0V5D7_9ACTO</name>
<feature type="transmembrane region" description="Helical" evidence="1">
    <location>
        <begin position="116"/>
        <end position="138"/>
    </location>
</feature>
<dbReference type="EMBL" id="LT629792">
    <property type="protein sequence ID" value="SDT86504.1"/>
    <property type="molecule type" value="Genomic_DNA"/>
</dbReference>
<reference evidence="2 3" key="1">
    <citation type="submission" date="2016-10" db="EMBL/GenBank/DDBJ databases">
        <authorList>
            <person name="Varghese N."/>
            <person name="Submissions S."/>
        </authorList>
    </citation>
    <scope>NUCLEOTIDE SEQUENCE [LARGE SCALE GENOMIC DNA]</scope>
    <source>
        <strain evidence="2 3">DSM 9169</strain>
    </source>
</reference>
<gene>
    <name evidence="2" type="ORF">SAMN04489714_0314</name>
</gene>
<evidence type="ECO:0008006" key="4">
    <source>
        <dbReference type="Google" id="ProtNLM"/>
    </source>
</evidence>
<protein>
    <recommendedName>
        <fullName evidence="4">DUF2975 domain-containing protein</fullName>
    </recommendedName>
</protein>
<evidence type="ECO:0000313" key="2">
    <source>
        <dbReference type="EMBL" id="SDT86504.1"/>
    </source>
</evidence>
<dbReference type="RefSeq" id="WP_157886302.1">
    <property type="nucleotide sequence ID" value="NZ_LT629792.1"/>
</dbReference>
<feature type="transmembrane region" description="Helical" evidence="1">
    <location>
        <begin position="7"/>
        <end position="27"/>
    </location>
</feature>
<dbReference type="InterPro" id="IPR021354">
    <property type="entry name" value="DUF2975"/>
</dbReference>
<dbReference type="Pfam" id="PF11188">
    <property type="entry name" value="DUF2975"/>
    <property type="match status" value="1"/>
</dbReference>
<accession>A0ABY0V5D7</accession>
<organism evidence="2 3">
    <name type="scientific">Schaalia radingae</name>
    <dbReference type="NCBI Taxonomy" id="131110"/>
    <lineage>
        <taxon>Bacteria</taxon>
        <taxon>Bacillati</taxon>
        <taxon>Actinomycetota</taxon>
        <taxon>Actinomycetes</taxon>
        <taxon>Actinomycetales</taxon>
        <taxon>Actinomycetaceae</taxon>
        <taxon>Schaalia</taxon>
    </lineage>
</organism>
<dbReference type="Proteomes" id="UP000198976">
    <property type="component" value="Chromosome I"/>
</dbReference>
<keyword evidence="3" id="KW-1185">Reference proteome</keyword>
<evidence type="ECO:0000256" key="1">
    <source>
        <dbReference type="SAM" id="Phobius"/>
    </source>
</evidence>
<keyword evidence="1" id="KW-0472">Membrane</keyword>
<sequence length="157" mass="17549">MKPHTIIARVVLVIFGLGIVLSWLLLWSESDYSAAAWPEMAHLQYPILVGSIIATLPFLAILIIAYQFLLLVERRTVFTHRALTLIGRAQWVCIAATIYYVSATIWFMCVSPLQHISILLMAIFMVTLSAGGTVFFLVTGHIFRAAIAAWDENQLTV</sequence>
<keyword evidence="1" id="KW-0812">Transmembrane</keyword>
<feature type="transmembrane region" description="Helical" evidence="1">
    <location>
        <begin position="91"/>
        <end position="110"/>
    </location>
</feature>
<evidence type="ECO:0000313" key="3">
    <source>
        <dbReference type="Proteomes" id="UP000198976"/>
    </source>
</evidence>